<proteinExistence type="predicted"/>
<dbReference type="Proteomes" id="UP000799049">
    <property type="component" value="Unassembled WGS sequence"/>
</dbReference>
<gene>
    <name evidence="4" type="ORF">ANDGO_01575</name>
</gene>
<dbReference type="EMBL" id="VRVR01000047">
    <property type="protein sequence ID" value="KAF0852295.1"/>
    <property type="molecule type" value="Genomic_DNA"/>
</dbReference>
<dbReference type="OrthoDB" id="1733656at2759"/>
<evidence type="ECO:0000256" key="2">
    <source>
        <dbReference type="ARBA" id="ARBA00022801"/>
    </source>
</evidence>
<accession>A0A8K0AI27</accession>
<comment type="catalytic activity">
    <reaction evidence="3">
        <text>an N-acyl-L-alpha-aminoacyl-tRNA + H2O = an N-acyl-L-amino acid + a tRNA + H(+)</text>
        <dbReference type="Rhea" id="RHEA:54448"/>
        <dbReference type="Rhea" id="RHEA-COMP:10123"/>
        <dbReference type="Rhea" id="RHEA-COMP:13883"/>
        <dbReference type="ChEBI" id="CHEBI:15377"/>
        <dbReference type="ChEBI" id="CHEBI:15378"/>
        <dbReference type="ChEBI" id="CHEBI:59874"/>
        <dbReference type="ChEBI" id="CHEBI:78442"/>
        <dbReference type="ChEBI" id="CHEBI:138191"/>
        <dbReference type="EC" id="3.1.1.29"/>
    </reaction>
</comment>
<dbReference type="Gene3D" id="3.40.1490.10">
    <property type="entry name" value="Bit1"/>
    <property type="match status" value="1"/>
</dbReference>
<sequence length="123" mass="13961">MENEACPTLYILVNGDIELSKGKIANQVSHLTMQIAEEMFTRQYEVFPPAEIDVKFATWIKNQVTIVLRSSADQLIEWAASHPHARSYFESDIGRRIPEGTLTALAFLPGSISKRELHNYKLL</sequence>
<name>A0A8K0AI27_ANDGO</name>
<organism evidence="4 5">
    <name type="scientific">Andalucia godoyi</name>
    <name type="common">Flagellate</name>
    <dbReference type="NCBI Taxonomy" id="505711"/>
    <lineage>
        <taxon>Eukaryota</taxon>
        <taxon>Discoba</taxon>
        <taxon>Jakobida</taxon>
        <taxon>Andalucina</taxon>
        <taxon>Andaluciidae</taxon>
        <taxon>Andalucia</taxon>
    </lineage>
</organism>
<dbReference type="SUPFAM" id="SSF102462">
    <property type="entry name" value="Peptidyl-tRNA hydrolase II"/>
    <property type="match status" value="1"/>
</dbReference>
<dbReference type="InterPro" id="IPR023476">
    <property type="entry name" value="Pep_tRNA_hydro_II_dom_sf"/>
</dbReference>
<dbReference type="AlphaFoldDB" id="A0A8K0AI27"/>
<keyword evidence="2 4" id="KW-0378">Hydrolase</keyword>
<dbReference type="GO" id="GO:0004045">
    <property type="term" value="F:peptidyl-tRNA hydrolase activity"/>
    <property type="evidence" value="ECO:0007669"/>
    <property type="project" value="UniProtKB-EC"/>
</dbReference>
<dbReference type="EC" id="3.1.1.29" evidence="1"/>
<comment type="caution">
    <text evidence="4">The sequence shown here is derived from an EMBL/GenBank/DDBJ whole genome shotgun (WGS) entry which is preliminary data.</text>
</comment>
<evidence type="ECO:0000313" key="4">
    <source>
        <dbReference type="EMBL" id="KAF0852295.1"/>
    </source>
</evidence>
<dbReference type="Pfam" id="PF01981">
    <property type="entry name" value="PTH2"/>
    <property type="match status" value="1"/>
</dbReference>
<evidence type="ECO:0000256" key="1">
    <source>
        <dbReference type="ARBA" id="ARBA00013260"/>
    </source>
</evidence>
<keyword evidence="5" id="KW-1185">Reference proteome</keyword>
<evidence type="ECO:0000256" key="3">
    <source>
        <dbReference type="ARBA" id="ARBA00048707"/>
    </source>
</evidence>
<reference evidence="4" key="1">
    <citation type="submission" date="2019-09" db="EMBL/GenBank/DDBJ databases">
        <title>The Mitochondrial Proteome of the Jakobid, Andalucia godoyi, a Protist With the Most Gene-Rich and Bacteria-Like Mitochondrial Genome.</title>
        <authorList>
            <person name="Gray M.W."/>
            <person name="Burger G."/>
            <person name="Derelle R."/>
            <person name="Klimes V."/>
            <person name="Leger M."/>
            <person name="Sarrasin M."/>
            <person name="Vlcek C."/>
            <person name="Roger A.J."/>
            <person name="Elias M."/>
            <person name="Lang B.F."/>
        </authorList>
    </citation>
    <scope>NUCLEOTIDE SEQUENCE</scope>
    <source>
        <strain evidence="4">And28</strain>
    </source>
</reference>
<protein>
    <recommendedName>
        <fullName evidence="1">peptidyl-tRNA hydrolase</fullName>
        <ecNumber evidence="1">3.1.1.29</ecNumber>
    </recommendedName>
</protein>
<evidence type="ECO:0000313" key="5">
    <source>
        <dbReference type="Proteomes" id="UP000799049"/>
    </source>
</evidence>
<dbReference type="InterPro" id="IPR002833">
    <property type="entry name" value="PTH2"/>
</dbReference>